<evidence type="ECO:0000313" key="3">
    <source>
        <dbReference type="Proteomes" id="UP000266272"/>
    </source>
</evidence>
<keyword evidence="3" id="KW-1185">Reference proteome</keyword>
<organism evidence="2 3">
    <name type="scientific">Trichoderma arundinaceum</name>
    <dbReference type="NCBI Taxonomy" id="490622"/>
    <lineage>
        <taxon>Eukaryota</taxon>
        <taxon>Fungi</taxon>
        <taxon>Dikarya</taxon>
        <taxon>Ascomycota</taxon>
        <taxon>Pezizomycotina</taxon>
        <taxon>Sordariomycetes</taxon>
        <taxon>Hypocreomycetidae</taxon>
        <taxon>Hypocreales</taxon>
        <taxon>Hypocreaceae</taxon>
        <taxon>Trichoderma</taxon>
    </lineage>
</organism>
<dbReference type="Pfam" id="PF20150">
    <property type="entry name" value="2EXR"/>
    <property type="match status" value="1"/>
</dbReference>
<dbReference type="PANTHER" id="PTHR35910">
    <property type="entry name" value="2EXR DOMAIN-CONTAINING PROTEIN"/>
    <property type="match status" value="1"/>
</dbReference>
<feature type="domain" description="2EXR" evidence="1">
    <location>
        <begin position="6"/>
        <end position="101"/>
    </location>
</feature>
<sequence>MNNDSFHYFAKFPPEIRRLVWQYCLPHRVAEEDVPYLLLDGTESRQACRADHTTHQNALPPAIASVSREARQVVLERGYSMKLDGSTSLKSIWVQPCRDVLHLNSPWLRRVVYGSTDSFLSPMTRFLWCAEDQGMQPSIVAELIHPFSLKALLDGRASSSSPSISSDGIDNIDVADIADCADIQSLGIAMVAVSLHITREAALMSGLFGLLGDAPVQMVDVNDKARLGQFYTLFMENSLDKEPAVQTLFETLQGSRFKRAMETWTRQAQWIILAYMWQRARDQKLDILGVEPGSAWVPELSEETVIEMDRNLPNDEHPWVKQALQRAPKLRPQIMVRYCANRCHLKERIPRKFRTS</sequence>
<name>A0A395NHX3_TRIAR</name>
<dbReference type="OrthoDB" id="4895609at2759"/>
<accession>A0A395NHX3</accession>
<protein>
    <recommendedName>
        <fullName evidence="1">2EXR domain-containing protein</fullName>
    </recommendedName>
</protein>
<dbReference type="AlphaFoldDB" id="A0A395NHX3"/>
<dbReference type="PANTHER" id="PTHR35910:SF1">
    <property type="entry name" value="2EXR DOMAIN-CONTAINING PROTEIN"/>
    <property type="match status" value="1"/>
</dbReference>
<comment type="caution">
    <text evidence="2">The sequence shown here is derived from an EMBL/GenBank/DDBJ whole genome shotgun (WGS) entry which is preliminary data.</text>
</comment>
<reference evidence="2 3" key="1">
    <citation type="journal article" date="2018" name="PLoS Pathog.">
        <title>Evolution of structural diversity of trichothecenes, a family of toxins produced by plant pathogenic and entomopathogenic fungi.</title>
        <authorList>
            <person name="Proctor R.H."/>
            <person name="McCormick S.P."/>
            <person name="Kim H.S."/>
            <person name="Cardoza R.E."/>
            <person name="Stanley A.M."/>
            <person name="Lindo L."/>
            <person name="Kelly A."/>
            <person name="Brown D.W."/>
            <person name="Lee T."/>
            <person name="Vaughan M.M."/>
            <person name="Alexander N.J."/>
            <person name="Busman M."/>
            <person name="Gutierrez S."/>
        </authorList>
    </citation>
    <scope>NUCLEOTIDE SEQUENCE [LARGE SCALE GENOMIC DNA]</scope>
    <source>
        <strain evidence="2 3">IBT 40837</strain>
    </source>
</reference>
<dbReference type="STRING" id="490622.A0A395NHX3"/>
<dbReference type="InterPro" id="IPR045518">
    <property type="entry name" value="2EXR"/>
</dbReference>
<proteinExistence type="predicted"/>
<evidence type="ECO:0000313" key="2">
    <source>
        <dbReference type="EMBL" id="RFU75579.1"/>
    </source>
</evidence>
<gene>
    <name evidence="2" type="ORF">TARUN_6639</name>
</gene>
<evidence type="ECO:0000259" key="1">
    <source>
        <dbReference type="Pfam" id="PF20150"/>
    </source>
</evidence>
<dbReference type="Proteomes" id="UP000266272">
    <property type="component" value="Unassembled WGS sequence"/>
</dbReference>
<dbReference type="EMBL" id="PXOA01000423">
    <property type="protein sequence ID" value="RFU75579.1"/>
    <property type="molecule type" value="Genomic_DNA"/>
</dbReference>